<evidence type="ECO:0000313" key="2">
    <source>
        <dbReference type="EMBL" id="SBT06699.1"/>
    </source>
</evidence>
<feature type="transmembrane region" description="Helical" evidence="1">
    <location>
        <begin position="20"/>
        <end position="39"/>
    </location>
</feature>
<name>A0A1A8XNF0_9RHOO</name>
<sequence>MPAISDSRMIPYRGALKVAVARVFGVFAVFAGGAILFSGSGTGLAASGELSAICVL</sequence>
<reference evidence="2 3" key="1">
    <citation type="submission" date="2016-06" db="EMBL/GenBank/DDBJ databases">
        <authorList>
            <person name="Kjaerup R.B."/>
            <person name="Dalgaard T.S."/>
            <person name="Juul-Madsen H.R."/>
        </authorList>
    </citation>
    <scope>NUCLEOTIDE SEQUENCE [LARGE SCALE GENOMIC DNA]</scope>
    <source>
        <strain evidence="2">2</strain>
    </source>
</reference>
<dbReference type="AlphaFoldDB" id="A0A1A8XNF0"/>
<protein>
    <submittedName>
        <fullName evidence="2">Uncharacterized protein</fullName>
    </submittedName>
</protein>
<dbReference type="EMBL" id="FLQY01000107">
    <property type="protein sequence ID" value="SBT06699.1"/>
    <property type="molecule type" value="Genomic_DNA"/>
</dbReference>
<keyword evidence="3" id="KW-1185">Reference proteome</keyword>
<keyword evidence="1" id="KW-1133">Transmembrane helix</keyword>
<keyword evidence="1" id="KW-0472">Membrane</keyword>
<keyword evidence="1" id="KW-0812">Transmembrane</keyword>
<organism evidence="2 3">
    <name type="scientific">Candidatus Propionivibrio aalborgensis</name>
    <dbReference type="NCBI Taxonomy" id="1860101"/>
    <lineage>
        <taxon>Bacteria</taxon>
        <taxon>Pseudomonadati</taxon>
        <taxon>Pseudomonadota</taxon>
        <taxon>Betaproteobacteria</taxon>
        <taxon>Rhodocyclales</taxon>
        <taxon>Rhodocyclaceae</taxon>
        <taxon>Propionivibrio</taxon>
    </lineage>
</organism>
<accession>A0A1A8XNF0</accession>
<dbReference type="Proteomes" id="UP000199600">
    <property type="component" value="Unassembled WGS sequence"/>
</dbReference>
<evidence type="ECO:0000313" key="3">
    <source>
        <dbReference type="Proteomes" id="UP000199600"/>
    </source>
</evidence>
<proteinExistence type="predicted"/>
<gene>
    <name evidence="2" type="ORF">PROAA_1950016</name>
</gene>
<evidence type="ECO:0000256" key="1">
    <source>
        <dbReference type="SAM" id="Phobius"/>
    </source>
</evidence>